<feature type="transmembrane region" description="Helical" evidence="1">
    <location>
        <begin position="231"/>
        <end position="257"/>
    </location>
</feature>
<protein>
    <submittedName>
        <fullName evidence="2">Uncharacterized protein</fullName>
    </submittedName>
</protein>
<dbReference type="AlphaFoldDB" id="A0AAD5VHD6"/>
<comment type="caution">
    <text evidence="2">The sequence shown here is derived from an EMBL/GenBank/DDBJ whole genome shotgun (WGS) entry which is preliminary data.</text>
</comment>
<evidence type="ECO:0000313" key="2">
    <source>
        <dbReference type="EMBL" id="KAJ3559824.1"/>
    </source>
</evidence>
<keyword evidence="1" id="KW-0812">Transmembrane</keyword>
<keyword evidence="1" id="KW-1133">Transmembrane helix</keyword>
<feature type="transmembrane region" description="Helical" evidence="1">
    <location>
        <begin position="69"/>
        <end position="91"/>
    </location>
</feature>
<reference evidence="2" key="1">
    <citation type="submission" date="2022-07" db="EMBL/GenBank/DDBJ databases">
        <title>Genome Sequence of Leucocoprinus birnbaumii.</title>
        <authorList>
            <person name="Buettner E."/>
        </authorList>
    </citation>
    <scope>NUCLEOTIDE SEQUENCE</scope>
    <source>
        <strain evidence="2">VT141</strain>
    </source>
</reference>
<evidence type="ECO:0000313" key="3">
    <source>
        <dbReference type="Proteomes" id="UP001213000"/>
    </source>
</evidence>
<feature type="transmembrane region" description="Helical" evidence="1">
    <location>
        <begin position="12"/>
        <end position="34"/>
    </location>
</feature>
<name>A0AAD5VHD6_9AGAR</name>
<dbReference type="EMBL" id="JANIEX010001272">
    <property type="protein sequence ID" value="KAJ3559824.1"/>
    <property type="molecule type" value="Genomic_DNA"/>
</dbReference>
<feature type="transmembrane region" description="Helical" evidence="1">
    <location>
        <begin position="133"/>
        <end position="153"/>
    </location>
</feature>
<accession>A0AAD5VHD6</accession>
<gene>
    <name evidence="2" type="ORF">NP233_g11167</name>
</gene>
<proteinExistence type="predicted"/>
<evidence type="ECO:0000256" key="1">
    <source>
        <dbReference type="SAM" id="Phobius"/>
    </source>
</evidence>
<sequence length="328" mass="37290">MAPSLSVLSTVQIFMDSTFYGCFVMLFTVSVVVLNKRSRRLETRSQRSGEKDDPATKVERNELRFWKTLGTTMIIITTCHWAFAWATVLSLVDNVVLRSQMSFMRFIFEMLSVIIGDALVLSRLWTVGGKRPVVIAFPLLCLLGFIACSIRLADLEAKHLLLAMPNPINIRWWFTATTALTTRDKHKSLQYRYEGMKGTESIRRSLTSNIVYIAWRAWLANKLVHKSIYTYFMHICSIFVESAAIYTIWTCILLGIVAENRTLWSLLLPVSPSLFGCTMMLISVRLGLGWALGLGGQAAKEPRSLAIQFARSHNSESDMSDLEYNYRD</sequence>
<keyword evidence="1" id="KW-0472">Membrane</keyword>
<organism evidence="2 3">
    <name type="scientific">Leucocoprinus birnbaumii</name>
    <dbReference type="NCBI Taxonomy" id="56174"/>
    <lineage>
        <taxon>Eukaryota</taxon>
        <taxon>Fungi</taxon>
        <taxon>Dikarya</taxon>
        <taxon>Basidiomycota</taxon>
        <taxon>Agaricomycotina</taxon>
        <taxon>Agaricomycetes</taxon>
        <taxon>Agaricomycetidae</taxon>
        <taxon>Agaricales</taxon>
        <taxon>Agaricineae</taxon>
        <taxon>Agaricaceae</taxon>
        <taxon>Leucocoprinus</taxon>
    </lineage>
</organism>
<dbReference type="Proteomes" id="UP001213000">
    <property type="component" value="Unassembled WGS sequence"/>
</dbReference>
<feature type="transmembrane region" description="Helical" evidence="1">
    <location>
        <begin position="103"/>
        <end position="121"/>
    </location>
</feature>
<feature type="transmembrane region" description="Helical" evidence="1">
    <location>
        <begin position="263"/>
        <end position="284"/>
    </location>
</feature>
<keyword evidence="3" id="KW-1185">Reference proteome</keyword>